<dbReference type="Pfam" id="PF15193">
    <property type="entry name" value="FAM24"/>
    <property type="match status" value="1"/>
</dbReference>
<dbReference type="Proteomes" id="UP001165780">
    <property type="component" value="Unplaced"/>
</dbReference>
<evidence type="ECO:0000313" key="7">
    <source>
        <dbReference type="RefSeq" id="XP_019280264.1"/>
    </source>
</evidence>
<dbReference type="PANTHER" id="PTHR35860:SF1">
    <property type="entry name" value="PROTEIN FAM24A"/>
    <property type="match status" value="1"/>
</dbReference>
<dbReference type="RefSeq" id="XP_019280264.1">
    <property type="nucleotide sequence ID" value="XM_019424719.2"/>
</dbReference>
<dbReference type="AlphaFoldDB" id="A0A9V1EF45"/>
<dbReference type="PANTHER" id="PTHR35860">
    <property type="entry name" value="PROTEIN FAM24B"/>
    <property type="match status" value="1"/>
</dbReference>
<keyword evidence="4" id="KW-0732">Signal</keyword>
<keyword evidence="5" id="KW-1133">Transmembrane helix</keyword>
<keyword evidence="3" id="KW-0964">Secreted</keyword>
<dbReference type="InterPro" id="IPR028122">
    <property type="entry name" value="FAM24"/>
</dbReference>
<feature type="transmembrane region" description="Helical" evidence="5">
    <location>
        <begin position="31"/>
        <end position="55"/>
    </location>
</feature>
<gene>
    <name evidence="7" type="primary">FAM24A</name>
</gene>
<dbReference type="GeneID" id="109252320"/>
<evidence type="ECO:0000256" key="5">
    <source>
        <dbReference type="SAM" id="Phobius"/>
    </source>
</evidence>
<keyword evidence="6" id="KW-1185">Reference proteome</keyword>
<accession>A0A9V1EF45</accession>
<keyword evidence="5" id="KW-0812">Transmembrane</keyword>
<evidence type="ECO:0000313" key="6">
    <source>
        <dbReference type="Proteomes" id="UP001165780"/>
    </source>
</evidence>
<protein>
    <submittedName>
        <fullName evidence="7">Protein FAM24A</fullName>
    </submittedName>
</protein>
<evidence type="ECO:0000256" key="4">
    <source>
        <dbReference type="ARBA" id="ARBA00022729"/>
    </source>
</evidence>
<evidence type="ECO:0000256" key="3">
    <source>
        <dbReference type="ARBA" id="ARBA00022525"/>
    </source>
</evidence>
<dbReference type="KEGG" id="ppad:109252320"/>
<evidence type="ECO:0000256" key="2">
    <source>
        <dbReference type="ARBA" id="ARBA00007386"/>
    </source>
</evidence>
<sequence length="110" mass="11884">MCGDQEIKSSWPSSRSGQVNCRVCEMLDLKIIIALGGGLLIVTFVLMAVVICLYYKVANALKCSKAYLALTINDNEATVTMTTDSTNGSYPSIRCCEECNLNANSNPLPP</sequence>
<organism evidence="6 7">
    <name type="scientific">Panthera pardus</name>
    <name type="common">Leopard</name>
    <name type="synonym">Felis pardus</name>
    <dbReference type="NCBI Taxonomy" id="9691"/>
    <lineage>
        <taxon>Eukaryota</taxon>
        <taxon>Metazoa</taxon>
        <taxon>Chordata</taxon>
        <taxon>Craniata</taxon>
        <taxon>Vertebrata</taxon>
        <taxon>Euteleostomi</taxon>
        <taxon>Mammalia</taxon>
        <taxon>Eutheria</taxon>
        <taxon>Laurasiatheria</taxon>
        <taxon>Carnivora</taxon>
        <taxon>Feliformia</taxon>
        <taxon>Felidae</taxon>
        <taxon>Pantherinae</taxon>
        <taxon>Panthera</taxon>
    </lineage>
</organism>
<dbReference type="GO" id="GO:0005576">
    <property type="term" value="C:extracellular region"/>
    <property type="evidence" value="ECO:0007669"/>
    <property type="project" value="UniProtKB-SubCell"/>
</dbReference>
<proteinExistence type="inferred from homology"/>
<name>A0A9V1EF45_PANPR</name>
<evidence type="ECO:0000256" key="1">
    <source>
        <dbReference type="ARBA" id="ARBA00004613"/>
    </source>
</evidence>
<comment type="similarity">
    <text evidence="2">Belongs to the FAM24 family.</text>
</comment>
<comment type="subcellular location">
    <subcellularLocation>
        <location evidence="1">Secreted</location>
    </subcellularLocation>
</comment>
<reference evidence="7" key="1">
    <citation type="submission" date="2025-08" db="UniProtKB">
        <authorList>
            <consortium name="RefSeq"/>
        </authorList>
    </citation>
    <scope>IDENTIFICATION</scope>
    <source>
        <tissue evidence="7">Whole blood</tissue>
    </source>
</reference>
<dbReference type="CTD" id="118670"/>
<keyword evidence="5" id="KW-0472">Membrane</keyword>